<protein>
    <submittedName>
        <fullName evidence="1">Uncharacterized protein</fullName>
    </submittedName>
</protein>
<dbReference type="AlphaFoldDB" id="U4LIM7"/>
<name>U4LIM7_PYROM</name>
<keyword evidence="2" id="KW-1185">Reference proteome</keyword>
<evidence type="ECO:0000313" key="1">
    <source>
        <dbReference type="EMBL" id="CCX31382.1"/>
    </source>
</evidence>
<dbReference type="EMBL" id="HF935589">
    <property type="protein sequence ID" value="CCX31382.1"/>
    <property type="molecule type" value="Genomic_DNA"/>
</dbReference>
<gene>
    <name evidence="1" type="ORF">PCON_10683</name>
</gene>
<proteinExistence type="predicted"/>
<organism evidence="1 2">
    <name type="scientific">Pyronema omphalodes (strain CBS 100304)</name>
    <name type="common">Pyronema confluens</name>
    <dbReference type="NCBI Taxonomy" id="1076935"/>
    <lineage>
        <taxon>Eukaryota</taxon>
        <taxon>Fungi</taxon>
        <taxon>Dikarya</taxon>
        <taxon>Ascomycota</taxon>
        <taxon>Pezizomycotina</taxon>
        <taxon>Pezizomycetes</taxon>
        <taxon>Pezizales</taxon>
        <taxon>Pyronemataceae</taxon>
        <taxon>Pyronema</taxon>
    </lineage>
</organism>
<evidence type="ECO:0000313" key="2">
    <source>
        <dbReference type="Proteomes" id="UP000018144"/>
    </source>
</evidence>
<dbReference type="Proteomes" id="UP000018144">
    <property type="component" value="Unassembled WGS sequence"/>
</dbReference>
<reference evidence="1 2" key="1">
    <citation type="journal article" date="2013" name="PLoS Genet.">
        <title>The genome and development-dependent transcriptomes of Pyronema confluens: a window into fungal evolution.</title>
        <authorList>
            <person name="Traeger S."/>
            <person name="Altegoer F."/>
            <person name="Freitag M."/>
            <person name="Gabaldon T."/>
            <person name="Kempken F."/>
            <person name="Kumar A."/>
            <person name="Marcet-Houben M."/>
            <person name="Poggeler S."/>
            <person name="Stajich J.E."/>
            <person name="Nowrousian M."/>
        </authorList>
    </citation>
    <scope>NUCLEOTIDE SEQUENCE [LARGE SCALE GENOMIC DNA]</scope>
    <source>
        <strain evidence="2">CBS 100304</strain>
        <tissue evidence="1">Vegetative mycelium</tissue>
    </source>
</reference>
<accession>U4LIM7</accession>
<sequence length="37" mass="4296">MLYELCILNTSVFSGNWLHRLRYFASSLSRPVLPSHS</sequence>